<protein>
    <submittedName>
        <fullName evidence="3">Transcriptional regulator</fullName>
    </submittedName>
</protein>
<dbReference type="EMBL" id="PVLV01000657">
    <property type="protein sequence ID" value="PRH75832.1"/>
    <property type="molecule type" value="Genomic_DNA"/>
</dbReference>
<evidence type="ECO:0000313" key="3">
    <source>
        <dbReference type="EMBL" id="PRH75832.1"/>
    </source>
</evidence>
<dbReference type="SUPFAM" id="SSF47413">
    <property type="entry name" value="lambda repressor-like DNA-binding domains"/>
    <property type="match status" value="1"/>
</dbReference>
<dbReference type="InterPro" id="IPR001387">
    <property type="entry name" value="Cro/C1-type_HTH"/>
</dbReference>
<feature type="domain" description="HTH cro/C1-type" evidence="2">
    <location>
        <begin position="26"/>
        <end position="79"/>
    </location>
</feature>
<dbReference type="AlphaFoldDB" id="A0A2S9PN34"/>
<dbReference type="RefSeq" id="WP_105871802.1">
    <property type="nucleotide sequence ID" value="NZ_PVLV01000657.1"/>
</dbReference>
<dbReference type="InterPro" id="IPR010982">
    <property type="entry name" value="Lambda_DNA-bd_dom_sf"/>
</dbReference>
<gene>
    <name evidence="3" type="ORF">C6N75_28865</name>
</gene>
<evidence type="ECO:0000259" key="2">
    <source>
        <dbReference type="PROSITE" id="PS50943"/>
    </source>
</evidence>
<dbReference type="SMART" id="SM00028">
    <property type="entry name" value="TPR"/>
    <property type="match status" value="4"/>
</dbReference>
<evidence type="ECO:0000313" key="4">
    <source>
        <dbReference type="Proteomes" id="UP000239322"/>
    </source>
</evidence>
<accession>A0A2S9PN34</accession>
<organism evidence="3 4">
    <name type="scientific">Streptomyces solincola</name>
    <dbReference type="NCBI Taxonomy" id="2100817"/>
    <lineage>
        <taxon>Bacteria</taxon>
        <taxon>Bacillati</taxon>
        <taxon>Actinomycetota</taxon>
        <taxon>Actinomycetes</taxon>
        <taxon>Kitasatosporales</taxon>
        <taxon>Streptomycetaceae</taxon>
        <taxon>Streptomyces</taxon>
    </lineage>
</organism>
<dbReference type="SMART" id="SM00530">
    <property type="entry name" value="HTH_XRE"/>
    <property type="match status" value="1"/>
</dbReference>
<dbReference type="PANTHER" id="PTHR47691">
    <property type="entry name" value="REGULATOR-RELATED"/>
    <property type="match status" value="1"/>
</dbReference>
<dbReference type="OrthoDB" id="3380004at2"/>
<sequence>MSDREDRGEPDRGQAQSGDRELGERVRRLRRERGLTQRQVAEPSYTAGYISTLEAGRVRPSEAALRHVADRLGVGFDELATGRSARLVGEVRLRAADARRELATGDARTADALFRAVREDAARLDLPEEEAAALLGLGECALETGGLPQAIAHFQAAEDLLADAPLHRRVPALRGRATAHLLSGDLRYACYLLETAIDRLNAAGLPDPEALVLLYSAVIAPYMDMGAHTRAAQAAELALALAPRVEDPALVARMHRGVARTLIAEGRTEEAAEHLVRAQEMYRRLQIRTELAHCHWMRGYVHAQVGELEQAETELRTARALLLERRAELFAAQVGVELGDVLRRRGRAGEAGELLDGLLERLGPEHGAVHAGGAHRLLGLMADERGDAGGAERSYRRALELLRPAGAAGDVADLCKLLGDLLHRTGRTEEAVAVYRSGLARYAAAGTTTLGPAPVEPPV</sequence>
<proteinExistence type="predicted"/>
<name>A0A2S9PN34_9ACTN</name>
<dbReference type="GO" id="GO:0003677">
    <property type="term" value="F:DNA binding"/>
    <property type="evidence" value="ECO:0007669"/>
    <property type="project" value="InterPro"/>
</dbReference>
<keyword evidence="4" id="KW-1185">Reference proteome</keyword>
<dbReference type="Gene3D" id="1.25.40.10">
    <property type="entry name" value="Tetratricopeptide repeat domain"/>
    <property type="match status" value="3"/>
</dbReference>
<feature type="region of interest" description="Disordered" evidence="1">
    <location>
        <begin position="1"/>
        <end position="24"/>
    </location>
</feature>
<dbReference type="InterPro" id="IPR019734">
    <property type="entry name" value="TPR_rpt"/>
</dbReference>
<evidence type="ECO:0000256" key="1">
    <source>
        <dbReference type="SAM" id="MobiDB-lite"/>
    </source>
</evidence>
<comment type="caution">
    <text evidence="3">The sequence shown here is derived from an EMBL/GenBank/DDBJ whole genome shotgun (WGS) entry which is preliminary data.</text>
</comment>
<dbReference type="Gene3D" id="1.10.260.40">
    <property type="entry name" value="lambda repressor-like DNA-binding domains"/>
    <property type="match status" value="1"/>
</dbReference>
<dbReference type="Pfam" id="PF13560">
    <property type="entry name" value="HTH_31"/>
    <property type="match status" value="1"/>
</dbReference>
<dbReference type="InterPro" id="IPR011990">
    <property type="entry name" value="TPR-like_helical_dom_sf"/>
</dbReference>
<reference evidence="3 4" key="1">
    <citation type="submission" date="2018-03" db="EMBL/GenBank/DDBJ databases">
        <title>Novel Streptomyces sp. from soil.</title>
        <authorList>
            <person name="Tan G.Y.A."/>
            <person name="Lee Z.Y."/>
        </authorList>
    </citation>
    <scope>NUCLEOTIDE SEQUENCE [LARGE SCALE GENOMIC DNA]</scope>
    <source>
        <strain evidence="3 4">ST5x</strain>
    </source>
</reference>
<dbReference type="Proteomes" id="UP000239322">
    <property type="component" value="Unassembled WGS sequence"/>
</dbReference>
<dbReference type="Pfam" id="PF13181">
    <property type="entry name" value="TPR_8"/>
    <property type="match status" value="1"/>
</dbReference>
<dbReference type="PROSITE" id="PS50943">
    <property type="entry name" value="HTH_CROC1"/>
    <property type="match status" value="1"/>
</dbReference>
<dbReference type="PANTHER" id="PTHR47691:SF3">
    <property type="entry name" value="HTH-TYPE TRANSCRIPTIONAL REGULATOR RV0890C-RELATED"/>
    <property type="match status" value="1"/>
</dbReference>
<dbReference type="SUPFAM" id="SSF48452">
    <property type="entry name" value="TPR-like"/>
    <property type="match status" value="3"/>
</dbReference>